<accession>A0A3F2ZD80</accession>
<evidence type="ECO:0000256" key="1">
    <source>
        <dbReference type="SAM" id="Phobius"/>
    </source>
</evidence>
<feature type="transmembrane region" description="Helical" evidence="1">
    <location>
        <begin position="42"/>
        <end position="65"/>
    </location>
</feature>
<feature type="transmembrane region" description="Helical" evidence="1">
    <location>
        <begin position="233"/>
        <end position="260"/>
    </location>
</feature>
<keyword evidence="1" id="KW-0812">Transmembrane</keyword>
<feature type="transmembrane region" description="Helical" evidence="1">
    <location>
        <begin position="266"/>
        <end position="283"/>
    </location>
</feature>
<proteinExistence type="predicted"/>
<protein>
    <submittedName>
        <fullName evidence="2">Uncharacterized protein</fullName>
    </submittedName>
</protein>
<dbReference type="VEuPathDB" id="VectorBase:LLOJ010867"/>
<dbReference type="EMBL" id="AJWK01009584">
    <property type="status" value="NOT_ANNOTATED_CDS"/>
    <property type="molecule type" value="Genomic_DNA"/>
</dbReference>
<feature type="transmembrane region" description="Helical" evidence="1">
    <location>
        <begin position="169"/>
        <end position="196"/>
    </location>
</feature>
<organism evidence="2 3">
    <name type="scientific">Lutzomyia longipalpis</name>
    <name type="common">Sand fly</name>
    <dbReference type="NCBI Taxonomy" id="7200"/>
    <lineage>
        <taxon>Eukaryota</taxon>
        <taxon>Metazoa</taxon>
        <taxon>Ecdysozoa</taxon>
        <taxon>Arthropoda</taxon>
        <taxon>Hexapoda</taxon>
        <taxon>Insecta</taxon>
        <taxon>Pterygota</taxon>
        <taxon>Neoptera</taxon>
        <taxon>Endopterygota</taxon>
        <taxon>Diptera</taxon>
        <taxon>Nematocera</taxon>
        <taxon>Psychodoidea</taxon>
        <taxon>Psychodidae</taxon>
        <taxon>Lutzomyia</taxon>
        <taxon>Lutzomyia</taxon>
    </lineage>
</organism>
<reference evidence="2" key="1">
    <citation type="submission" date="2020-05" db="UniProtKB">
        <authorList>
            <consortium name="EnsemblMetazoa"/>
        </authorList>
    </citation>
    <scope>IDENTIFICATION</scope>
    <source>
        <strain evidence="2">Jacobina</strain>
    </source>
</reference>
<dbReference type="Proteomes" id="UP000092461">
    <property type="component" value="Unassembled WGS sequence"/>
</dbReference>
<evidence type="ECO:0000313" key="2">
    <source>
        <dbReference type="EnsemblMetazoa" id="LLOJ010867-PA"/>
    </source>
</evidence>
<evidence type="ECO:0000313" key="3">
    <source>
        <dbReference type="Proteomes" id="UP000092461"/>
    </source>
</evidence>
<keyword evidence="3" id="KW-1185">Reference proteome</keyword>
<name>A0A3F2ZD80_LUTLO</name>
<dbReference type="AlphaFoldDB" id="A0A3F2ZD80"/>
<feature type="transmembrane region" description="Helical" evidence="1">
    <location>
        <begin position="71"/>
        <end position="97"/>
    </location>
</feature>
<keyword evidence="1" id="KW-0472">Membrane</keyword>
<sequence length="396" mass="46078">MLSILETLGCLYWTQKFISLFDFKFSPQNRGKGIILQIASRIPLVFINLYAGFDLFVILTGKMYIAVATSITALAVSTLDLFLTKGGCVLATTYFAVQRKKHLKFIDDVANFEEKLCHFFGAEVFRKRKFLKRKFNFEAIIILFHDFTYNLILLTQIENVLILDAELIIWYICLISQATILDYLAFYIMGYINIFMNSLEMFNLKKVSKEKRIQIFYFLMDFIRIIDRINALFSIYLFAVMAHRVIEASSICFFLFIVISDVPMEYLYLLAFFIICCILWSWGDIYIMMRIGKVGETLNRKMDSVIRNMALFYNEQEERKDTQNCINLNIKHFLLRFLHKSNNINVGDININLNLVCKVLTVLASNLIVLIEFKTYEELSALLAKSNTKNVTLSGL</sequence>
<feature type="transmembrane region" description="Helical" evidence="1">
    <location>
        <begin position="135"/>
        <end position="157"/>
    </location>
</feature>
<dbReference type="EnsemblMetazoa" id="LLOJ010867-RA">
    <property type="protein sequence ID" value="LLOJ010867-PA"/>
    <property type="gene ID" value="LLOJ010867"/>
</dbReference>
<keyword evidence="1" id="KW-1133">Transmembrane helix</keyword>